<dbReference type="RefSeq" id="WP_406693704.1">
    <property type="nucleotide sequence ID" value="NZ_CP155447.1"/>
</dbReference>
<gene>
    <name evidence="2" type="ORF">V5E97_21975</name>
</gene>
<protein>
    <recommendedName>
        <fullName evidence="3">Carboxypeptidase regulatory-like domain-containing protein</fullName>
    </recommendedName>
</protein>
<dbReference type="AlphaFoldDB" id="A0AAU7C7B7"/>
<dbReference type="EMBL" id="CP155447">
    <property type="protein sequence ID" value="XBH01020.1"/>
    <property type="molecule type" value="Genomic_DNA"/>
</dbReference>
<proteinExistence type="predicted"/>
<organism evidence="2">
    <name type="scientific">Singulisphaera sp. Ch08</name>
    <dbReference type="NCBI Taxonomy" id="3120278"/>
    <lineage>
        <taxon>Bacteria</taxon>
        <taxon>Pseudomonadati</taxon>
        <taxon>Planctomycetota</taxon>
        <taxon>Planctomycetia</taxon>
        <taxon>Isosphaerales</taxon>
        <taxon>Isosphaeraceae</taxon>
        <taxon>Singulisphaera</taxon>
    </lineage>
</organism>
<name>A0AAU7C7B7_9BACT</name>
<feature type="region of interest" description="Disordered" evidence="1">
    <location>
        <begin position="92"/>
        <end position="120"/>
    </location>
</feature>
<reference evidence="2" key="1">
    <citation type="submission" date="2024-05" db="EMBL/GenBank/DDBJ databases">
        <title>Planctomycetes of the genus Singulisphaera possess chitinolytic capabilities.</title>
        <authorList>
            <person name="Ivanova A."/>
        </authorList>
    </citation>
    <scope>NUCLEOTIDE SEQUENCE</scope>
    <source>
        <strain evidence="2">Ch08T</strain>
    </source>
</reference>
<evidence type="ECO:0000313" key="2">
    <source>
        <dbReference type="EMBL" id="XBH01020.1"/>
    </source>
</evidence>
<evidence type="ECO:0008006" key="3">
    <source>
        <dbReference type="Google" id="ProtNLM"/>
    </source>
</evidence>
<evidence type="ECO:0000256" key="1">
    <source>
        <dbReference type="SAM" id="MobiDB-lite"/>
    </source>
</evidence>
<accession>A0AAU7C7B7</accession>
<sequence length="145" mass="15038">MGSSLGATCQRLSSGIVVLALFGGCGGADDDLPRQEISGNVILQGEPLLQGMIQFRPETNQGTFASAAIKDGEYSIPRHEGPVAGGYRVIITSPPKSTAAPSDSGPGKTPPSPPDLIPAKYNASSTLNAEVKAGQPNRFNFDLKK</sequence>